<evidence type="ECO:0000256" key="4">
    <source>
        <dbReference type="ARBA" id="ARBA00022692"/>
    </source>
</evidence>
<reference evidence="9 10" key="1">
    <citation type="submission" date="2022-04" db="EMBL/GenBank/DDBJ databases">
        <title>The arsenic-methylating capacity of Chitinophaga filiformis YT5 during chitin decomposition.</title>
        <authorList>
            <person name="Chen G."/>
            <person name="Liang Y."/>
        </authorList>
    </citation>
    <scope>NUCLEOTIDE SEQUENCE [LARGE SCALE GENOMIC DNA]</scope>
    <source>
        <strain evidence="9 10">YT5</strain>
    </source>
</reference>
<sequence>MQTNRLVQVCFAPGKTPKLLGMKLSIILLIACLHVNARVHSQGRITITATNASLDDVLTQVSRQSGYNYMYYDNSKQLTRKVTMDFLKASLEEVLAACFKDQPYTYSISNKTKTILVKAKEPARSPTPGSPFLSAPVDIDGKIIDEKAEPLSGASVVIPGTKKMTITDKDGQFRLQGVDPNASIKISSVGYFDTTLQLAGRTNIVLQLRRKVLQLAETVIPVSTGFQQIPKERATGSFAFVDKQLFNQRVSPDVISRLEGNVPGLIFNKNTNSPNQYDMSIRGHNTLFANDQPLIVVDNFAYDGDIGNLNPNDIESITVLKDAAAASIWGVRSGNGVIVITTKKGARNQKIKTEFNTNVTLQGKPDLFYDPRYLSAGNYIEIEKNLFNSGFYDGTLQDPTVIVSPVVQILNSQRLGKMSQSEANSQLEALSKQDVRNDLLKYFYQRSVNQQYAINMNGGGSNNDYIISFGYDRMVPSVKGNKSSRVTINSNYNYSPVKNLTLSVGLNFIQNQSKVAGILGELQPLFPYEKLADPHGNPIPVLKDRSDYYKDSMQQMGFLNWKYVPLNELALSDNTTKGVDNRVNLGISYNLIPGVSIEAKYQYERLNYSNENYFSDSSYYTRNLVNQYTQISQDGSLSYPVPVSGIMQLSKSAVYSHQGRLQLNFNHTWKNKYDANIIAGSEIRHSVSESEGSIAYGYDKKTRNSVGTIDYQNYYPINPYGSGQIPNGVGFNRGTDRFVSYYANGTFSYNSLYSLSLSGRVDHSNLFGVNTNQKAVPLYSVGVSWEASRENFYHLPLIPYLRSRITYGYNANINKSATAATTISLNTVSPFSGYNYAFIENPGNPDLRWEKVKMINFGLDFSFKKNIISGSLEYFIKRGVNLFGYSPLSPTTGLQSFFGNTANTSGKGIDIVLNSKNICRKNLKWTTNFSFSYVYDKVTKYGVKSTVLQYIRNDNPAGTIVPFEGKEMYGIYSYEWAGIDHNNGDPLGNLNGKSTNDYASIFSAGSFDSIHYSGAARPRYFGFIRNTISFGNVSVSCNIIYKLKYFFRKSGTIDVSSVALGGLALGEKAFENSWKAPGDEEKTSIPLIQYPPFNTNRSTFYQYSSILVDKADNIRLQDITLSYQIAKGKSKWLPFDQVQIYSNFSNLGIIWRANKDGLDPDLFQGIGIPPTKSVSVGVRIVM</sequence>
<keyword evidence="3 7" id="KW-1134">Transmembrane beta strand</keyword>
<dbReference type="Pfam" id="PF07715">
    <property type="entry name" value="Plug"/>
    <property type="match status" value="1"/>
</dbReference>
<dbReference type="Proteomes" id="UP000830198">
    <property type="component" value="Chromosome"/>
</dbReference>
<dbReference type="SUPFAM" id="SSF49464">
    <property type="entry name" value="Carboxypeptidase regulatory domain-like"/>
    <property type="match status" value="1"/>
</dbReference>
<evidence type="ECO:0000256" key="5">
    <source>
        <dbReference type="ARBA" id="ARBA00023136"/>
    </source>
</evidence>
<evidence type="ECO:0000313" key="10">
    <source>
        <dbReference type="Proteomes" id="UP000830198"/>
    </source>
</evidence>
<keyword evidence="10" id="KW-1185">Reference proteome</keyword>
<dbReference type="EMBL" id="CP095855">
    <property type="protein sequence ID" value="UPK68056.1"/>
    <property type="molecule type" value="Genomic_DNA"/>
</dbReference>
<evidence type="ECO:0000256" key="6">
    <source>
        <dbReference type="ARBA" id="ARBA00023237"/>
    </source>
</evidence>
<comment type="subcellular location">
    <subcellularLocation>
        <location evidence="1 7">Cell outer membrane</location>
        <topology evidence="1 7">Multi-pass membrane protein</topology>
    </subcellularLocation>
</comment>
<accession>A0ABY4I045</accession>
<dbReference type="NCBIfam" id="TIGR04056">
    <property type="entry name" value="OMP_RagA_SusC"/>
    <property type="match status" value="1"/>
</dbReference>
<evidence type="ECO:0000256" key="3">
    <source>
        <dbReference type="ARBA" id="ARBA00022452"/>
    </source>
</evidence>
<gene>
    <name evidence="9" type="ORF">MYF79_24190</name>
</gene>
<keyword evidence="2 7" id="KW-0813">Transport</keyword>
<evidence type="ECO:0000259" key="8">
    <source>
        <dbReference type="Pfam" id="PF07715"/>
    </source>
</evidence>
<comment type="similarity">
    <text evidence="7">Belongs to the TonB-dependent receptor family.</text>
</comment>
<dbReference type="Gene3D" id="2.60.40.1120">
    <property type="entry name" value="Carboxypeptidase-like, regulatory domain"/>
    <property type="match status" value="1"/>
</dbReference>
<evidence type="ECO:0000256" key="7">
    <source>
        <dbReference type="PROSITE-ProRule" id="PRU01360"/>
    </source>
</evidence>
<organism evidence="9 10">
    <name type="scientific">Chitinophaga filiformis</name>
    <name type="common">Myxococcus filiformis</name>
    <name type="synonym">Flexibacter filiformis</name>
    <dbReference type="NCBI Taxonomy" id="104663"/>
    <lineage>
        <taxon>Bacteria</taxon>
        <taxon>Pseudomonadati</taxon>
        <taxon>Bacteroidota</taxon>
        <taxon>Chitinophagia</taxon>
        <taxon>Chitinophagales</taxon>
        <taxon>Chitinophagaceae</taxon>
        <taxon>Chitinophaga</taxon>
    </lineage>
</organism>
<dbReference type="Gene3D" id="2.170.130.10">
    <property type="entry name" value="TonB-dependent receptor, plug domain"/>
    <property type="match status" value="1"/>
</dbReference>
<proteinExistence type="inferred from homology"/>
<dbReference type="InterPro" id="IPR039426">
    <property type="entry name" value="TonB-dep_rcpt-like"/>
</dbReference>
<feature type="domain" description="TonB-dependent receptor plug" evidence="8">
    <location>
        <begin position="231"/>
        <end position="337"/>
    </location>
</feature>
<dbReference type="Gene3D" id="2.40.170.20">
    <property type="entry name" value="TonB-dependent receptor, beta-barrel domain"/>
    <property type="match status" value="1"/>
</dbReference>
<evidence type="ECO:0000256" key="2">
    <source>
        <dbReference type="ARBA" id="ARBA00022448"/>
    </source>
</evidence>
<keyword evidence="5 7" id="KW-0472">Membrane</keyword>
<evidence type="ECO:0000256" key="1">
    <source>
        <dbReference type="ARBA" id="ARBA00004571"/>
    </source>
</evidence>
<dbReference type="Pfam" id="PF13715">
    <property type="entry name" value="CarbopepD_reg_2"/>
    <property type="match status" value="1"/>
</dbReference>
<protein>
    <submittedName>
        <fullName evidence="9">SusC/RagA family TonB-linked outer membrane protein</fullName>
    </submittedName>
</protein>
<dbReference type="PROSITE" id="PS52016">
    <property type="entry name" value="TONB_DEPENDENT_REC_3"/>
    <property type="match status" value="1"/>
</dbReference>
<dbReference type="InterPro" id="IPR008969">
    <property type="entry name" value="CarboxyPept-like_regulatory"/>
</dbReference>
<dbReference type="InterPro" id="IPR023997">
    <property type="entry name" value="TonB-dep_OMP_SusC/RagA_CS"/>
</dbReference>
<dbReference type="InterPro" id="IPR023996">
    <property type="entry name" value="TonB-dep_OMP_SusC/RagA"/>
</dbReference>
<keyword evidence="6 7" id="KW-0998">Cell outer membrane</keyword>
<dbReference type="InterPro" id="IPR036942">
    <property type="entry name" value="Beta-barrel_TonB_sf"/>
</dbReference>
<dbReference type="SUPFAM" id="SSF56935">
    <property type="entry name" value="Porins"/>
    <property type="match status" value="1"/>
</dbReference>
<evidence type="ECO:0000313" key="9">
    <source>
        <dbReference type="EMBL" id="UPK68056.1"/>
    </source>
</evidence>
<dbReference type="InterPro" id="IPR012910">
    <property type="entry name" value="Plug_dom"/>
</dbReference>
<dbReference type="InterPro" id="IPR037066">
    <property type="entry name" value="Plug_dom_sf"/>
</dbReference>
<dbReference type="NCBIfam" id="TIGR04057">
    <property type="entry name" value="SusC_RagA_signa"/>
    <property type="match status" value="1"/>
</dbReference>
<dbReference type="RefSeq" id="WP_247810397.1">
    <property type="nucleotide sequence ID" value="NZ_CP095855.1"/>
</dbReference>
<name>A0ABY4I045_CHIFI</name>
<keyword evidence="4 7" id="KW-0812">Transmembrane</keyword>